<dbReference type="PROSITE" id="PS50405">
    <property type="entry name" value="GST_CTER"/>
    <property type="match status" value="1"/>
</dbReference>
<evidence type="ECO:0000313" key="2">
    <source>
        <dbReference type="EMBL" id="KAB7740572.1"/>
    </source>
</evidence>
<gene>
    <name evidence="2" type="ORF">F2P47_08580</name>
</gene>
<dbReference type="InterPro" id="IPR036249">
    <property type="entry name" value="Thioredoxin-like_sf"/>
</dbReference>
<dbReference type="Gene3D" id="3.40.30.10">
    <property type="entry name" value="Glutaredoxin"/>
    <property type="match status" value="1"/>
</dbReference>
<dbReference type="Proteomes" id="UP000468901">
    <property type="component" value="Unassembled WGS sequence"/>
</dbReference>
<dbReference type="SUPFAM" id="SSF47616">
    <property type="entry name" value="GST C-terminal domain-like"/>
    <property type="match status" value="1"/>
</dbReference>
<reference evidence="2 3" key="1">
    <citation type="submission" date="2019-09" db="EMBL/GenBank/DDBJ databases">
        <title>Parvibaculum sedimenti sp. nov., isolated from sediment.</title>
        <authorList>
            <person name="Wang Y."/>
        </authorList>
    </citation>
    <scope>NUCLEOTIDE SEQUENCE [LARGE SCALE GENOMIC DNA]</scope>
    <source>
        <strain evidence="2 3">HXT-9</strain>
    </source>
</reference>
<dbReference type="InterPro" id="IPR004045">
    <property type="entry name" value="Glutathione_S-Trfase_N"/>
</dbReference>
<feature type="domain" description="GST C-terminal" evidence="1">
    <location>
        <begin position="180"/>
        <end position="308"/>
    </location>
</feature>
<dbReference type="PANTHER" id="PTHR12289">
    <property type="entry name" value="METAXIN RELATED"/>
    <property type="match status" value="1"/>
</dbReference>
<organism evidence="2 3">
    <name type="scientific">Parvibaculum sedimenti</name>
    <dbReference type="NCBI Taxonomy" id="2608632"/>
    <lineage>
        <taxon>Bacteria</taxon>
        <taxon>Pseudomonadati</taxon>
        <taxon>Pseudomonadota</taxon>
        <taxon>Alphaproteobacteria</taxon>
        <taxon>Hyphomicrobiales</taxon>
        <taxon>Parvibaculaceae</taxon>
        <taxon>Parvibaculum</taxon>
    </lineage>
</organism>
<dbReference type="Pfam" id="PF13417">
    <property type="entry name" value="GST_N_3"/>
    <property type="match status" value="1"/>
</dbReference>
<dbReference type="Pfam" id="PF13410">
    <property type="entry name" value="GST_C_2"/>
    <property type="match status" value="1"/>
</dbReference>
<keyword evidence="3" id="KW-1185">Reference proteome</keyword>
<dbReference type="PANTHER" id="PTHR12289:SF67">
    <property type="match status" value="1"/>
</dbReference>
<evidence type="ECO:0000259" key="1">
    <source>
        <dbReference type="PROSITE" id="PS50405"/>
    </source>
</evidence>
<dbReference type="InterPro" id="IPR036282">
    <property type="entry name" value="Glutathione-S-Trfase_C_sf"/>
</dbReference>
<evidence type="ECO:0000313" key="3">
    <source>
        <dbReference type="Proteomes" id="UP000468901"/>
    </source>
</evidence>
<dbReference type="SUPFAM" id="SSF52833">
    <property type="entry name" value="Thioredoxin-like"/>
    <property type="match status" value="1"/>
</dbReference>
<dbReference type="GO" id="GO:0005737">
    <property type="term" value="C:cytoplasm"/>
    <property type="evidence" value="ECO:0007669"/>
    <property type="project" value="TreeGrafter"/>
</dbReference>
<sequence length="419" mass="47267">MALSLRAFLIMCYIKAKSRGEARPSYINFALRNLTDAGPPARAWSIFEESVRMAEQETSYTMIGAELSLYSGKVRSYLLQKRIPFVETHTTPWELFRTAPKRTKASAVPIMITPEDEWLQDSSVIIDELEKRFPACPVLPVTPVLRFASYLFELWGDEFWLPLAMHARWSHDENRALFVHDAGEALMRGYPMWLRNLLGNNHARLMRRLARSVGVTPEGAPVIDRFAQVQLDGLNRHFEHHAFLFGDRPSLGDYGLIGPLYAHLGRDPWPKRELIAPRPHLKAWIERMFQPSEAPGAFDADDRVAATLMPALRSIFDEMVPFVAACAAELRKTRPLASGGKIVRHMSPVSYPMAGGAHRRPALSYPVWMAQRMLDAFGAMSTTDQQRVREWLATVGGEEVLQLDLPHVERVGLAAVLAG</sequence>
<dbReference type="InterPro" id="IPR050931">
    <property type="entry name" value="Mito_Protein_Transport_Metaxin"/>
</dbReference>
<proteinExistence type="predicted"/>
<protein>
    <recommendedName>
        <fullName evidence="1">GST C-terminal domain-containing protein</fullName>
    </recommendedName>
</protein>
<comment type="caution">
    <text evidence="2">The sequence shown here is derived from an EMBL/GenBank/DDBJ whole genome shotgun (WGS) entry which is preliminary data.</text>
</comment>
<dbReference type="AlphaFoldDB" id="A0A6N6VJC3"/>
<dbReference type="Gene3D" id="1.20.1050.10">
    <property type="match status" value="2"/>
</dbReference>
<accession>A0A6N6VJC3</accession>
<name>A0A6N6VJC3_9HYPH</name>
<dbReference type="InterPro" id="IPR010987">
    <property type="entry name" value="Glutathione-S-Trfase_C-like"/>
</dbReference>
<dbReference type="EMBL" id="WESC01000006">
    <property type="protein sequence ID" value="KAB7740572.1"/>
    <property type="molecule type" value="Genomic_DNA"/>
</dbReference>